<dbReference type="InterPro" id="IPR003439">
    <property type="entry name" value="ABC_transporter-like_ATP-bd"/>
</dbReference>
<dbReference type="GO" id="GO:0005524">
    <property type="term" value="F:ATP binding"/>
    <property type="evidence" value="ECO:0007669"/>
    <property type="project" value="UniProtKB-KW"/>
</dbReference>
<evidence type="ECO:0000256" key="6">
    <source>
        <dbReference type="ARBA" id="ARBA00022989"/>
    </source>
</evidence>
<feature type="transmembrane region" description="Helical" evidence="8">
    <location>
        <begin position="199"/>
        <end position="218"/>
    </location>
</feature>
<name>A0A847RZQ4_9BACT</name>
<dbReference type="EMBL" id="JABAIA010000004">
    <property type="protein sequence ID" value="NLR68633.1"/>
    <property type="molecule type" value="Genomic_DNA"/>
</dbReference>
<dbReference type="Gene3D" id="1.20.1560.10">
    <property type="entry name" value="ABC transporter type 1, transmembrane domain"/>
    <property type="match status" value="1"/>
</dbReference>
<feature type="transmembrane region" description="Helical" evidence="8">
    <location>
        <begin position="224"/>
        <end position="247"/>
    </location>
</feature>
<dbReference type="AlphaFoldDB" id="A0A847RZQ4"/>
<feature type="domain" description="ABC transmembrane type-1" evidence="10">
    <location>
        <begin position="1"/>
        <end position="249"/>
    </location>
</feature>
<evidence type="ECO:0000256" key="5">
    <source>
        <dbReference type="ARBA" id="ARBA00022840"/>
    </source>
</evidence>
<evidence type="ECO:0000256" key="8">
    <source>
        <dbReference type="SAM" id="Phobius"/>
    </source>
</evidence>
<evidence type="ECO:0000256" key="3">
    <source>
        <dbReference type="ARBA" id="ARBA00022692"/>
    </source>
</evidence>
<dbReference type="InterPro" id="IPR027417">
    <property type="entry name" value="P-loop_NTPase"/>
</dbReference>
<feature type="transmembrane region" description="Helical" evidence="8">
    <location>
        <begin position="12"/>
        <end position="32"/>
    </location>
</feature>
<dbReference type="SUPFAM" id="SSF52540">
    <property type="entry name" value="P-loop containing nucleoside triphosphate hydrolases"/>
    <property type="match status" value="1"/>
</dbReference>
<feature type="transmembrane region" description="Helical" evidence="8">
    <location>
        <begin position="106"/>
        <end position="124"/>
    </location>
</feature>
<dbReference type="Pfam" id="PF00005">
    <property type="entry name" value="ABC_tran"/>
    <property type="match status" value="1"/>
</dbReference>
<keyword evidence="6 8" id="KW-1133">Transmembrane helix</keyword>
<comment type="subcellular location">
    <subcellularLocation>
        <location evidence="1">Cell membrane</location>
        <topology evidence="1">Multi-pass membrane protein</topology>
    </subcellularLocation>
</comment>
<dbReference type="InterPro" id="IPR050095">
    <property type="entry name" value="ECF_ABC_transporter_ATP-bd"/>
</dbReference>
<comment type="caution">
    <text evidence="11">The sequence shown here is derived from an EMBL/GenBank/DDBJ whole genome shotgun (WGS) entry which is preliminary data.</text>
</comment>
<keyword evidence="2" id="KW-0813">Transport</keyword>
<dbReference type="Gene3D" id="3.40.50.300">
    <property type="entry name" value="P-loop containing nucleotide triphosphate hydrolases"/>
    <property type="match status" value="1"/>
</dbReference>
<dbReference type="PANTHER" id="PTHR43553:SF11">
    <property type="entry name" value="ABC TRANSPORTER ATP-BINDING_PERMEASE PROTEIN YOJI"/>
    <property type="match status" value="1"/>
</dbReference>
<dbReference type="PANTHER" id="PTHR43553">
    <property type="entry name" value="HEAVY METAL TRANSPORTER"/>
    <property type="match status" value="1"/>
</dbReference>
<keyword evidence="4" id="KW-0547">Nucleotide-binding</keyword>
<keyword evidence="7 8" id="KW-0472">Membrane</keyword>
<evidence type="ECO:0000259" key="9">
    <source>
        <dbReference type="PROSITE" id="PS50893"/>
    </source>
</evidence>
<dbReference type="GO" id="GO:0140359">
    <property type="term" value="F:ABC-type transporter activity"/>
    <property type="evidence" value="ECO:0007669"/>
    <property type="project" value="InterPro"/>
</dbReference>
<proteinExistence type="predicted"/>
<evidence type="ECO:0000256" key="2">
    <source>
        <dbReference type="ARBA" id="ARBA00022448"/>
    </source>
</evidence>
<evidence type="ECO:0000256" key="1">
    <source>
        <dbReference type="ARBA" id="ARBA00004651"/>
    </source>
</evidence>
<dbReference type="RefSeq" id="WP_168874594.1">
    <property type="nucleotide sequence ID" value="NZ_JABAIA010000004.1"/>
</dbReference>
<keyword evidence="3 8" id="KW-0812">Transmembrane</keyword>
<dbReference type="PROSITE" id="PS50893">
    <property type="entry name" value="ABC_TRANSPORTER_2"/>
    <property type="match status" value="1"/>
</dbReference>
<evidence type="ECO:0000259" key="10">
    <source>
        <dbReference type="PROSITE" id="PS50929"/>
    </source>
</evidence>
<dbReference type="GO" id="GO:0043190">
    <property type="term" value="C:ATP-binding cassette (ABC) transporter complex"/>
    <property type="evidence" value="ECO:0007669"/>
    <property type="project" value="TreeGrafter"/>
</dbReference>
<sequence>MPPILAKAPAVVYAGILFVSIMSSNLFQRYIIRLTNDLRFEMELKILAKLKSSSYERFEKLGNEKVFTAMGDARELADVPEVLMNTFNAVVIVVCCLGYLFWTSLIGGSMILLIMAVLLVVYLYRNKQAERDINALRDLQDKYFIYLNDLLHGYKELRMSAGKTNKLFDNHFFPNRREGKKLATGIAIRYMSNELTGKYSWYIVLGVVIFGLPTLIGFRNVQLLAFISTILYLIGPVAVLVTLVPTITRVKVAVSRLNRFEQQMNTELDKEEVPATPATTIHPAERIRFEDVRYNYTDEDGNTAFSLGPLNLDIEKGKLMFVTGGNGSGKSTFVNLITGLYKPESGRVFLCMADGSEISSEEPHYRDHLSVIFTIPYLFNENYYDFTIDEKHAPFKHLSEIMQLDSVLRLDAKKGMADKNLSKGQQKRLAMIYSLLEAKSILILDEWAAEQDPEFRSYFYRKFLPGLIKDGKTVVAITHDDAYFKYADTVVKFDYGNISSTTEIDLVLNN</sequence>
<organism evidence="11 12">
    <name type="scientific">Chitinophaga varians</name>
    <dbReference type="NCBI Taxonomy" id="2202339"/>
    <lineage>
        <taxon>Bacteria</taxon>
        <taxon>Pseudomonadati</taxon>
        <taxon>Bacteroidota</taxon>
        <taxon>Chitinophagia</taxon>
        <taxon>Chitinophagales</taxon>
        <taxon>Chitinophagaceae</taxon>
        <taxon>Chitinophaga</taxon>
    </lineage>
</organism>
<evidence type="ECO:0000313" key="12">
    <source>
        <dbReference type="Proteomes" id="UP000570474"/>
    </source>
</evidence>
<gene>
    <name evidence="11" type="ORF">HGH92_30300</name>
</gene>
<dbReference type="PROSITE" id="PS50929">
    <property type="entry name" value="ABC_TM1F"/>
    <property type="match status" value="1"/>
</dbReference>
<feature type="transmembrane region" description="Helical" evidence="8">
    <location>
        <begin position="82"/>
        <end position="100"/>
    </location>
</feature>
<dbReference type="Proteomes" id="UP000570474">
    <property type="component" value="Unassembled WGS sequence"/>
</dbReference>
<reference evidence="11 12" key="1">
    <citation type="submission" date="2020-04" db="EMBL/GenBank/DDBJ databases">
        <authorList>
            <person name="Yin C."/>
        </authorList>
    </citation>
    <scope>NUCLEOTIDE SEQUENCE [LARGE SCALE GENOMIC DNA]</scope>
    <source>
        <strain evidence="11 12">Ae27</strain>
    </source>
</reference>
<evidence type="ECO:0000256" key="4">
    <source>
        <dbReference type="ARBA" id="ARBA00022741"/>
    </source>
</evidence>
<dbReference type="InterPro" id="IPR036640">
    <property type="entry name" value="ABC1_TM_sf"/>
</dbReference>
<feature type="domain" description="ABC transporter" evidence="9">
    <location>
        <begin position="287"/>
        <end position="510"/>
    </location>
</feature>
<keyword evidence="5 11" id="KW-0067">ATP-binding</keyword>
<evidence type="ECO:0000313" key="11">
    <source>
        <dbReference type="EMBL" id="NLR68633.1"/>
    </source>
</evidence>
<evidence type="ECO:0000256" key="7">
    <source>
        <dbReference type="ARBA" id="ARBA00023136"/>
    </source>
</evidence>
<dbReference type="SMART" id="SM00382">
    <property type="entry name" value="AAA"/>
    <property type="match status" value="1"/>
</dbReference>
<dbReference type="InterPro" id="IPR003593">
    <property type="entry name" value="AAA+_ATPase"/>
</dbReference>
<keyword evidence="12" id="KW-1185">Reference proteome</keyword>
<dbReference type="GO" id="GO:0016887">
    <property type="term" value="F:ATP hydrolysis activity"/>
    <property type="evidence" value="ECO:0007669"/>
    <property type="project" value="InterPro"/>
</dbReference>
<dbReference type="InterPro" id="IPR011527">
    <property type="entry name" value="ABC1_TM_dom"/>
</dbReference>
<dbReference type="SUPFAM" id="SSF90123">
    <property type="entry name" value="ABC transporter transmembrane region"/>
    <property type="match status" value="1"/>
</dbReference>
<protein>
    <submittedName>
        <fullName evidence="11">ATP-binding cassette domain-containing protein</fullName>
    </submittedName>
</protein>
<accession>A0A847RZQ4</accession>